<keyword evidence="2" id="KW-0813">Transport</keyword>
<keyword evidence="13" id="KW-1185">Reference proteome</keyword>
<dbReference type="Pfam" id="PF12796">
    <property type="entry name" value="Ank_2"/>
    <property type="match status" value="1"/>
</dbReference>
<feature type="repeat" description="ANK" evidence="10">
    <location>
        <begin position="96"/>
        <end position="122"/>
    </location>
</feature>
<evidence type="ECO:0000256" key="4">
    <source>
        <dbReference type="ARBA" id="ARBA00022568"/>
    </source>
</evidence>
<keyword evidence="7" id="KW-0106">Calcium</keyword>
<reference evidence="12" key="1">
    <citation type="submission" date="2020-11" db="EMBL/GenBank/DDBJ databases">
        <authorList>
            <person name="Tran Van P."/>
        </authorList>
    </citation>
    <scope>NUCLEOTIDE SEQUENCE</scope>
</reference>
<proteinExistence type="predicted"/>
<comment type="subcellular location">
    <subcellularLocation>
        <location evidence="1">Cell membrane</location>
        <topology evidence="1">Multi-pass membrane protein</topology>
    </subcellularLocation>
</comment>
<keyword evidence="4" id="KW-0109">Calcium transport</keyword>
<dbReference type="FunFam" id="1.25.40.20:FF:000181">
    <property type="entry name" value="Nanchung, isoform A"/>
    <property type="match status" value="1"/>
</dbReference>
<dbReference type="EMBL" id="CAJPEV010008915">
    <property type="protein sequence ID" value="CAG0905468.1"/>
    <property type="molecule type" value="Genomic_DNA"/>
</dbReference>
<dbReference type="SMART" id="SM00248">
    <property type="entry name" value="ANK"/>
    <property type="match status" value="5"/>
</dbReference>
<evidence type="ECO:0000256" key="1">
    <source>
        <dbReference type="ARBA" id="ARBA00004651"/>
    </source>
</evidence>
<evidence type="ECO:0000256" key="8">
    <source>
        <dbReference type="ARBA" id="ARBA00023065"/>
    </source>
</evidence>
<feature type="repeat" description="ANK" evidence="10">
    <location>
        <begin position="164"/>
        <end position="196"/>
    </location>
</feature>
<evidence type="ECO:0000313" key="12">
    <source>
        <dbReference type="EMBL" id="CAD7254308.1"/>
    </source>
</evidence>
<dbReference type="AlphaFoldDB" id="A0A7R9AHA6"/>
<dbReference type="InterPro" id="IPR002110">
    <property type="entry name" value="Ankyrin_rpt"/>
</dbReference>
<gene>
    <name evidence="12" type="ORF">DSTB1V02_LOCUS14054</name>
</gene>
<evidence type="ECO:0000256" key="5">
    <source>
        <dbReference type="ARBA" id="ARBA00022673"/>
    </source>
</evidence>
<dbReference type="PROSITE" id="PS50297">
    <property type="entry name" value="ANK_REP_REGION"/>
    <property type="match status" value="2"/>
</dbReference>
<evidence type="ECO:0000256" key="6">
    <source>
        <dbReference type="ARBA" id="ARBA00022737"/>
    </source>
</evidence>
<sequence>MLPIPTQLPPNKDGVPPPPLEEDPQPRMDNSKPGSAYEQCMYREVCWRLDQRGAVGENALHLCLLNATSVHADLAKRLVKCFPKLINDVYISDEYYGENVLHWAIVNEDPAMVKFLLDNGVNYHERCCGNFMTPEDQKASRSDSLDQEWVILSPSTNYEGYVYWGEYPLSFAACLGQEECYRLMLAKGADPNLQDFNGNTVLHMLVIYEKIPMFNMAYELGALLTIFNNQFLSPLTMAAKLAKTEMFFHILKLEREIYWQIGSITCAAYPLRQLDSIDIETGAVNKNSVLNLIVYGVRISNRFDDDWAKGI</sequence>
<name>A0A7R9AHA6_9CRUS</name>
<dbReference type="Proteomes" id="UP000677054">
    <property type="component" value="Unassembled WGS sequence"/>
</dbReference>
<dbReference type="Pfam" id="PF00023">
    <property type="entry name" value="Ank"/>
    <property type="match status" value="1"/>
</dbReference>
<protein>
    <submittedName>
        <fullName evidence="12">Uncharacterized protein</fullName>
    </submittedName>
</protein>
<dbReference type="PANTHER" id="PTHR10582">
    <property type="entry name" value="TRANSIENT RECEPTOR POTENTIAL ION CHANNEL PROTEIN"/>
    <property type="match status" value="1"/>
</dbReference>
<dbReference type="SUPFAM" id="SSF48403">
    <property type="entry name" value="Ankyrin repeat"/>
    <property type="match status" value="1"/>
</dbReference>
<dbReference type="GO" id="GO:0005262">
    <property type="term" value="F:calcium channel activity"/>
    <property type="evidence" value="ECO:0007669"/>
    <property type="project" value="UniProtKB-KW"/>
</dbReference>
<keyword evidence="8" id="KW-0406">Ion transport</keyword>
<evidence type="ECO:0000256" key="7">
    <source>
        <dbReference type="ARBA" id="ARBA00022837"/>
    </source>
</evidence>
<evidence type="ECO:0000256" key="2">
    <source>
        <dbReference type="ARBA" id="ARBA00022448"/>
    </source>
</evidence>
<dbReference type="EMBL" id="LR908433">
    <property type="protein sequence ID" value="CAD7254308.1"/>
    <property type="molecule type" value="Genomic_DNA"/>
</dbReference>
<feature type="region of interest" description="Disordered" evidence="11">
    <location>
        <begin position="1"/>
        <end position="33"/>
    </location>
</feature>
<dbReference type="InterPro" id="IPR036770">
    <property type="entry name" value="Ankyrin_rpt-contain_sf"/>
</dbReference>
<keyword evidence="5" id="KW-0107">Calcium channel</keyword>
<keyword evidence="9" id="KW-0407">Ion channel</keyword>
<dbReference type="GO" id="GO:0005886">
    <property type="term" value="C:plasma membrane"/>
    <property type="evidence" value="ECO:0007669"/>
    <property type="project" value="UniProtKB-SubCell"/>
</dbReference>
<evidence type="ECO:0000313" key="13">
    <source>
        <dbReference type="Proteomes" id="UP000677054"/>
    </source>
</evidence>
<evidence type="ECO:0000256" key="11">
    <source>
        <dbReference type="SAM" id="MobiDB-lite"/>
    </source>
</evidence>
<dbReference type="GO" id="GO:0098703">
    <property type="term" value="P:calcium ion import across plasma membrane"/>
    <property type="evidence" value="ECO:0007669"/>
    <property type="project" value="TreeGrafter"/>
</dbReference>
<keyword evidence="10" id="KW-0040">ANK repeat</keyword>
<dbReference type="PROSITE" id="PS50088">
    <property type="entry name" value="ANK_REPEAT"/>
    <property type="match status" value="2"/>
</dbReference>
<organism evidence="12">
    <name type="scientific">Darwinula stevensoni</name>
    <dbReference type="NCBI Taxonomy" id="69355"/>
    <lineage>
        <taxon>Eukaryota</taxon>
        <taxon>Metazoa</taxon>
        <taxon>Ecdysozoa</taxon>
        <taxon>Arthropoda</taxon>
        <taxon>Crustacea</taxon>
        <taxon>Oligostraca</taxon>
        <taxon>Ostracoda</taxon>
        <taxon>Podocopa</taxon>
        <taxon>Podocopida</taxon>
        <taxon>Darwinulocopina</taxon>
        <taxon>Darwinuloidea</taxon>
        <taxon>Darwinulidae</taxon>
        <taxon>Darwinula</taxon>
    </lineage>
</organism>
<keyword evidence="6" id="KW-0677">Repeat</keyword>
<dbReference type="PANTHER" id="PTHR10582:SF28">
    <property type="entry name" value="NANCHUNG, ISOFORM B"/>
    <property type="match status" value="1"/>
</dbReference>
<dbReference type="Gene3D" id="1.25.40.20">
    <property type="entry name" value="Ankyrin repeat-containing domain"/>
    <property type="match status" value="1"/>
</dbReference>
<evidence type="ECO:0000256" key="9">
    <source>
        <dbReference type="ARBA" id="ARBA00023303"/>
    </source>
</evidence>
<keyword evidence="3" id="KW-1003">Cell membrane</keyword>
<evidence type="ECO:0000256" key="3">
    <source>
        <dbReference type="ARBA" id="ARBA00022475"/>
    </source>
</evidence>
<keyword evidence="3" id="KW-0472">Membrane</keyword>
<accession>A0A7R9AHA6</accession>
<dbReference type="InterPro" id="IPR024862">
    <property type="entry name" value="TRPV"/>
</dbReference>
<evidence type="ECO:0000256" key="10">
    <source>
        <dbReference type="PROSITE-ProRule" id="PRU00023"/>
    </source>
</evidence>
<dbReference type="OrthoDB" id="533508at2759"/>